<dbReference type="RefSeq" id="WP_008567608.1">
    <property type="nucleotide sequence ID" value="NZ_CP065721.1"/>
</dbReference>
<dbReference type="Proteomes" id="UP000235881">
    <property type="component" value="Unassembled WGS sequence"/>
</dbReference>
<dbReference type="AlphaFoldDB" id="A0A8E2QCW7"/>
<dbReference type="EMBL" id="POUK01000004">
    <property type="protein sequence ID" value="PNF76133.1"/>
    <property type="molecule type" value="Genomic_DNA"/>
</dbReference>
<keyword evidence="1" id="KW-0812">Transmembrane</keyword>
<keyword evidence="3" id="KW-1185">Reference proteome</keyword>
<evidence type="ECO:0000313" key="3">
    <source>
        <dbReference type="Proteomes" id="UP000235881"/>
    </source>
</evidence>
<protein>
    <submittedName>
        <fullName evidence="2">Uncharacterized protein</fullName>
    </submittedName>
</protein>
<name>A0A8E2QCW7_9GAMM</name>
<evidence type="ECO:0000313" key="2">
    <source>
        <dbReference type="EMBL" id="PNF76133.1"/>
    </source>
</evidence>
<accession>A0A8E2QCW7</accession>
<feature type="transmembrane region" description="Helical" evidence="1">
    <location>
        <begin position="110"/>
        <end position="131"/>
    </location>
</feature>
<comment type="caution">
    <text evidence="2">The sequence shown here is derived from an EMBL/GenBank/DDBJ whole genome shotgun (WGS) entry which is preliminary data.</text>
</comment>
<proteinExistence type="predicted"/>
<evidence type="ECO:0000256" key="1">
    <source>
        <dbReference type="SAM" id="Phobius"/>
    </source>
</evidence>
<gene>
    <name evidence="2" type="ORF">CXK95_12025</name>
</gene>
<reference evidence="2 3" key="1">
    <citation type="submission" date="2018-01" db="EMBL/GenBank/DDBJ databases">
        <title>Denitrification phenotypes of diverse strains of Pseudomonas stutzeri.</title>
        <authorList>
            <person name="Milligan D.A."/>
            <person name="Bergaust L."/>
            <person name="Bakken L.R."/>
            <person name="Frostegard A."/>
        </authorList>
    </citation>
    <scope>NUCLEOTIDE SEQUENCE [LARGE SCALE GENOMIC DNA]</scope>
    <source>
        <strain evidence="2 3">DSM 50238</strain>
    </source>
</reference>
<organism evidence="2 3">
    <name type="scientific">Stutzerimonas degradans</name>
    <dbReference type="NCBI Taxonomy" id="2968968"/>
    <lineage>
        <taxon>Bacteria</taxon>
        <taxon>Pseudomonadati</taxon>
        <taxon>Pseudomonadota</taxon>
        <taxon>Gammaproteobacteria</taxon>
        <taxon>Pseudomonadales</taxon>
        <taxon>Pseudomonadaceae</taxon>
        <taxon>Stutzerimonas</taxon>
    </lineage>
</organism>
<keyword evidence="1" id="KW-1133">Transmembrane helix</keyword>
<sequence length="135" mass="14282">MSPLALVASLTLAIAIGISWLVLALDAPITRRKLVRQIPLPLEHPGSAPYRKSPSRLRPWTALTGSMLILLSGMSAASLGRLAIMQPSEATAVLLAYPLLKILWSKIMGTGPIVCVVLAVPGTYCIVVGLGSKRC</sequence>
<feature type="transmembrane region" description="Helical" evidence="1">
    <location>
        <begin position="60"/>
        <end position="80"/>
    </location>
</feature>
<keyword evidence="1" id="KW-0472">Membrane</keyword>